<keyword evidence="3" id="KW-1185">Reference proteome</keyword>
<accession>A0A562U2D6</accession>
<feature type="domain" description="Glycosyltransferase 2-like" evidence="1">
    <location>
        <begin position="4"/>
        <end position="128"/>
    </location>
</feature>
<name>A0A562U2D6_9SPHI</name>
<dbReference type="PANTHER" id="PTHR22916:SF3">
    <property type="entry name" value="UDP-GLCNAC:BETAGAL BETA-1,3-N-ACETYLGLUCOSAMINYLTRANSFERASE-LIKE PROTEIN 1"/>
    <property type="match status" value="1"/>
</dbReference>
<organism evidence="2 3">
    <name type="scientific">Mucilaginibacter frigoritolerans</name>
    <dbReference type="NCBI Taxonomy" id="652788"/>
    <lineage>
        <taxon>Bacteria</taxon>
        <taxon>Pseudomonadati</taxon>
        <taxon>Bacteroidota</taxon>
        <taxon>Sphingobacteriia</taxon>
        <taxon>Sphingobacteriales</taxon>
        <taxon>Sphingobacteriaceae</taxon>
        <taxon>Mucilaginibacter</taxon>
    </lineage>
</organism>
<dbReference type="GO" id="GO:0016758">
    <property type="term" value="F:hexosyltransferase activity"/>
    <property type="evidence" value="ECO:0007669"/>
    <property type="project" value="UniProtKB-ARBA"/>
</dbReference>
<dbReference type="CDD" id="cd00761">
    <property type="entry name" value="Glyco_tranf_GTA_type"/>
    <property type="match status" value="1"/>
</dbReference>
<dbReference type="InterPro" id="IPR029044">
    <property type="entry name" value="Nucleotide-diphossugar_trans"/>
</dbReference>
<dbReference type="SUPFAM" id="SSF53448">
    <property type="entry name" value="Nucleotide-diphospho-sugar transferases"/>
    <property type="match status" value="1"/>
</dbReference>
<dbReference type="Gene3D" id="3.90.550.10">
    <property type="entry name" value="Spore Coat Polysaccharide Biosynthesis Protein SpsA, Chain A"/>
    <property type="match status" value="1"/>
</dbReference>
<sequence length="307" mass="35531">MDVSIIIPTYNRLWSLPKAIKSCQESSLNVEVIVVDDGSTDGTWEWLGEQKNIVAFRQDNMGKDWAVNAGFVVAKGKYIRFLDSDDWLLAHSTDQLFAEAERDALDIVCAGYEYYSEDESFIKESPWVVCDDFLAQQLGECDSSHYSAYLFRKEFIKDVPHRQEYGALDDRKFVIECAMKQPRAGYINITTLAHRIHEQARLQTTNGLQESANYWARLNIYKKCFDVLAANGELTQRRKNAACNILWHLAHWVAKSHIKSGEEIYNWVYQLNPEFLPTENLGINRLYKTIGFVKTEKLLRLRRSLKL</sequence>
<dbReference type="EMBL" id="VLLI01000007">
    <property type="protein sequence ID" value="TWI99250.1"/>
    <property type="molecule type" value="Genomic_DNA"/>
</dbReference>
<dbReference type="InterPro" id="IPR001173">
    <property type="entry name" value="Glyco_trans_2-like"/>
</dbReference>
<evidence type="ECO:0000313" key="3">
    <source>
        <dbReference type="Proteomes" id="UP000317010"/>
    </source>
</evidence>
<dbReference type="AlphaFoldDB" id="A0A562U2D6"/>
<protein>
    <submittedName>
        <fullName evidence="2">Glycosyl transferase family 2</fullName>
    </submittedName>
</protein>
<evidence type="ECO:0000313" key="2">
    <source>
        <dbReference type="EMBL" id="TWI99250.1"/>
    </source>
</evidence>
<dbReference type="PANTHER" id="PTHR22916">
    <property type="entry name" value="GLYCOSYLTRANSFERASE"/>
    <property type="match status" value="1"/>
</dbReference>
<proteinExistence type="predicted"/>
<dbReference type="Proteomes" id="UP000317010">
    <property type="component" value="Unassembled WGS sequence"/>
</dbReference>
<gene>
    <name evidence="2" type="ORF">JN11_02567</name>
</gene>
<evidence type="ECO:0000259" key="1">
    <source>
        <dbReference type="Pfam" id="PF00535"/>
    </source>
</evidence>
<comment type="caution">
    <text evidence="2">The sequence shown here is derived from an EMBL/GenBank/DDBJ whole genome shotgun (WGS) entry which is preliminary data.</text>
</comment>
<reference evidence="2 3" key="1">
    <citation type="submission" date="2019-07" db="EMBL/GenBank/DDBJ databases">
        <title>Genomic Encyclopedia of Archaeal and Bacterial Type Strains, Phase II (KMG-II): from individual species to whole genera.</title>
        <authorList>
            <person name="Goeker M."/>
        </authorList>
    </citation>
    <scope>NUCLEOTIDE SEQUENCE [LARGE SCALE GENOMIC DNA]</scope>
    <source>
        <strain evidence="2 3">ATCC BAA-1854</strain>
    </source>
</reference>
<dbReference type="OrthoDB" id="597270at2"/>
<keyword evidence="2" id="KW-0808">Transferase</keyword>
<dbReference type="Pfam" id="PF00535">
    <property type="entry name" value="Glycos_transf_2"/>
    <property type="match status" value="1"/>
</dbReference>
<dbReference type="RefSeq" id="WP_144913045.1">
    <property type="nucleotide sequence ID" value="NZ_VLLI01000007.1"/>
</dbReference>